<feature type="transmembrane region" description="Helical" evidence="10">
    <location>
        <begin position="150"/>
        <end position="173"/>
    </location>
</feature>
<evidence type="ECO:0000256" key="1">
    <source>
        <dbReference type="ARBA" id="ARBA00004609"/>
    </source>
</evidence>
<reference evidence="12" key="1">
    <citation type="journal article" date="2014" name="Nat. Commun.">
        <title>The tobacco genome sequence and its comparison with those of tomato and potato.</title>
        <authorList>
            <person name="Sierro N."/>
            <person name="Battey J.N."/>
            <person name="Ouadi S."/>
            <person name="Bakaher N."/>
            <person name="Bovet L."/>
            <person name="Willig A."/>
            <person name="Goepfert S."/>
            <person name="Peitsch M.C."/>
            <person name="Ivanov N.V."/>
        </authorList>
    </citation>
    <scope>NUCLEOTIDE SEQUENCE [LARGE SCALE GENOMIC DNA]</scope>
</reference>
<evidence type="ECO:0000256" key="4">
    <source>
        <dbReference type="ARBA" id="ARBA00022729"/>
    </source>
</evidence>
<evidence type="ECO:0000256" key="6">
    <source>
        <dbReference type="ARBA" id="ARBA00023157"/>
    </source>
</evidence>
<keyword evidence="6" id="KW-1015">Disulfide bond</keyword>
<sequence length="177" mass="19589">MEYPLYISFLFLIFLGFFCSSQAYTFYAGGKSGWILKPSESYNHWAERNRFQVNDTIVFKYKKGHDSVLIVHKDDYIKCKKGKPIHALKNGHSKFKFPKSGPFYFISGHAANCKNGEKLIVVVLSPNHNKTSVETPSPSPSPAPAPTKSAAASIMGGSSGLVWFFSLIIAAIFSSLV</sequence>
<dbReference type="PROSITE" id="PS51485">
    <property type="entry name" value="PHYTOCYANIN"/>
    <property type="match status" value="1"/>
</dbReference>
<dbReference type="SUPFAM" id="SSF49503">
    <property type="entry name" value="Cupredoxins"/>
    <property type="match status" value="1"/>
</dbReference>
<proteinExistence type="inferred from homology"/>
<dbReference type="STRING" id="4097.A0A1S4BPZ5"/>
<organism evidence="12 13">
    <name type="scientific">Nicotiana tabacum</name>
    <name type="common">Common tobacco</name>
    <dbReference type="NCBI Taxonomy" id="4097"/>
    <lineage>
        <taxon>Eukaryota</taxon>
        <taxon>Viridiplantae</taxon>
        <taxon>Streptophyta</taxon>
        <taxon>Embryophyta</taxon>
        <taxon>Tracheophyta</taxon>
        <taxon>Spermatophyta</taxon>
        <taxon>Magnoliopsida</taxon>
        <taxon>eudicotyledons</taxon>
        <taxon>Gunneridae</taxon>
        <taxon>Pentapetalae</taxon>
        <taxon>asterids</taxon>
        <taxon>lamiids</taxon>
        <taxon>Solanales</taxon>
        <taxon>Solanaceae</taxon>
        <taxon>Nicotianoideae</taxon>
        <taxon>Nicotianeae</taxon>
        <taxon>Nicotiana</taxon>
    </lineage>
</organism>
<dbReference type="GO" id="GO:0005886">
    <property type="term" value="C:plasma membrane"/>
    <property type="evidence" value="ECO:0000318"/>
    <property type="project" value="GO_Central"/>
</dbReference>
<reference evidence="13" key="2">
    <citation type="submission" date="2025-08" db="UniProtKB">
        <authorList>
            <consortium name="RefSeq"/>
        </authorList>
    </citation>
    <scope>IDENTIFICATION</scope>
    <source>
        <tissue evidence="13">Leaf</tissue>
    </source>
</reference>
<dbReference type="PaxDb" id="4097-A0A1S4BPZ5"/>
<evidence type="ECO:0000256" key="7">
    <source>
        <dbReference type="ARBA" id="ARBA00023180"/>
    </source>
</evidence>
<dbReference type="InterPro" id="IPR039391">
    <property type="entry name" value="Phytocyanin-like"/>
</dbReference>
<feature type="domain" description="Phytocyanin" evidence="11">
    <location>
        <begin position="24"/>
        <end position="125"/>
    </location>
</feature>
<keyword evidence="10" id="KW-1133">Transmembrane helix</keyword>
<dbReference type="Gene3D" id="2.60.40.420">
    <property type="entry name" value="Cupredoxins - blue copper proteins"/>
    <property type="match status" value="1"/>
</dbReference>
<keyword evidence="7" id="KW-0325">Glycoprotein</keyword>
<evidence type="ECO:0000256" key="3">
    <source>
        <dbReference type="ARBA" id="ARBA00022622"/>
    </source>
</evidence>
<dbReference type="CDD" id="cd11019">
    <property type="entry name" value="OsENODL1_like"/>
    <property type="match status" value="1"/>
</dbReference>
<evidence type="ECO:0000256" key="8">
    <source>
        <dbReference type="ARBA" id="ARBA00023288"/>
    </source>
</evidence>
<dbReference type="InterPro" id="IPR003245">
    <property type="entry name" value="Phytocyanin_dom"/>
</dbReference>
<dbReference type="RefSeq" id="XP_016490941.1">
    <property type="nucleotide sequence ID" value="XM_016635455.1"/>
</dbReference>
<comment type="similarity">
    <text evidence="9">Belongs to the early nodulin-like (ENODL) family.</text>
</comment>
<dbReference type="SMR" id="A0A1S4BPZ5"/>
<evidence type="ECO:0000313" key="12">
    <source>
        <dbReference type="Proteomes" id="UP000790787"/>
    </source>
</evidence>
<dbReference type="FunFam" id="2.60.40.420:FF:000010">
    <property type="entry name" value="Early nodulin-like protein 1"/>
    <property type="match status" value="1"/>
</dbReference>
<dbReference type="OrthoDB" id="2015640at2759"/>
<dbReference type="OMA" id="HAANCKN"/>
<dbReference type="GeneID" id="107810660"/>
<dbReference type="GO" id="GO:0098552">
    <property type="term" value="C:side of membrane"/>
    <property type="evidence" value="ECO:0007669"/>
    <property type="project" value="UniProtKB-KW"/>
</dbReference>
<dbReference type="InterPro" id="IPR041846">
    <property type="entry name" value="ENL_dom"/>
</dbReference>
<dbReference type="GO" id="GO:0009055">
    <property type="term" value="F:electron transfer activity"/>
    <property type="evidence" value="ECO:0007669"/>
    <property type="project" value="InterPro"/>
</dbReference>
<dbReference type="InterPro" id="IPR008972">
    <property type="entry name" value="Cupredoxin"/>
</dbReference>
<evidence type="ECO:0000256" key="10">
    <source>
        <dbReference type="SAM" id="Phobius"/>
    </source>
</evidence>
<dbReference type="PANTHER" id="PTHR33021:SF514">
    <property type="entry name" value="PHYTOCYANIN DOMAIN-CONTAINING PROTEIN"/>
    <property type="match status" value="1"/>
</dbReference>
<gene>
    <name evidence="13" type="primary">LOC107810660</name>
</gene>
<dbReference type="KEGG" id="nta:107810660"/>
<feature type="transmembrane region" description="Helical" evidence="10">
    <location>
        <begin position="6"/>
        <end position="27"/>
    </location>
</feature>
<keyword evidence="10" id="KW-0812">Transmembrane</keyword>
<protein>
    <submittedName>
        <fullName evidence="13">Early nodulin-like protein 1</fullName>
    </submittedName>
    <submittedName>
        <fullName evidence="13">Early nodulin-like protein 3</fullName>
    </submittedName>
</protein>
<evidence type="ECO:0000313" key="13">
    <source>
        <dbReference type="RefSeq" id="XP_016490941.1"/>
    </source>
</evidence>
<keyword evidence="2" id="KW-1003">Cell membrane</keyword>
<evidence type="ECO:0000256" key="9">
    <source>
        <dbReference type="ARBA" id="ARBA00035011"/>
    </source>
</evidence>
<dbReference type="AlphaFoldDB" id="A0A1S4BPZ5"/>
<dbReference type="PANTHER" id="PTHR33021">
    <property type="entry name" value="BLUE COPPER PROTEIN"/>
    <property type="match status" value="1"/>
</dbReference>
<dbReference type="Pfam" id="PF02298">
    <property type="entry name" value="Cu_bind_like"/>
    <property type="match status" value="1"/>
</dbReference>
<name>A0A1S4BPZ5_TOBAC</name>
<evidence type="ECO:0000256" key="5">
    <source>
        <dbReference type="ARBA" id="ARBA00023136"/>
    </source>
</evidence>
<evidence type="ECO:0000256" key="2">
    <source>
        <dbReference type="ARBA" id="ARBA00022475"/>
    </source>
</evidence>
<keyword evidence="5 10" id="KW-0472">Membrane</keyword>
<evidence type="ECO:0000259" key="11">
    <source>
        <dbReference type="PROSITE" id="PS51485"/>
    </source>
</evidence>
<dbReference type="Proteomes" id="UP000790787">
    <property type="component" value="Chromosome 12"/>
</dbReference>
<comment type="subcellular location">
    <subcellularLocation>
        <location evidence="1">Cell membrane</location>
        <topology evidence="1">Lipid-anchor</topology>
        <topology evidence="1">GPI-anchor</topology>
    </subcellularLocation>
</comment>
<keyword evidence="3" id="KW-0336">GPI-anchor</keyword>
<keyword evidence="8" id="KW-0449">Lipoprotein</keyword>
<keyword evidence="4" id="KW-0732">Signal</keyword>
<keyword evidence="12" id="KW-1185">Reference proteome</keyword>
<accession>A0A1S4BPZ5</accession>